<comment type="caution">
    <text evidence="2">The sequence shown here is derived from an EMBL/GenBank/DDBJ whole genome shotgun (WGS) entry which is preliminary data.</text>
</comment>
<dbReference type="AlphaFoldDB" id="A0AAD7W8H8"/>
<accession>A0AAD7W8H8</accession>
<evidence type="ECO:0000313" key="3">
    <source>
        <dbReference type="Proteomes" id="UP001221898"/>
    </source>
</evidence>
<keyword evidence="3" id="KW-1185">Reference proteome</keyword>
<proteinExistence type="predicted"/>
<dbReference type="EMBL" id="JAINUG010000213">
    <property type="protein sequence ID" value="KAJ8387330.1"/>
    <property type="molecule type" value="Genomic_DNA"/>
</dbReference>
<feature type="region of interest" description="Disordered" evidence="1">
    <location>
        <begin position="64"/>
        <end position="84"/>
    </location>
</feature>
<reference evidence="2" key="1">
    <citation type="journal article" date="2023" name="Science">
        <title>Genome structures resolve the early diversification of teleost fishes.</title>
        <authorList>
            <person name="Parey E."/>
            <person name="Louis A."/>
            <person name="Montfort J."/>
            <person name="Bouchez O."/>
            <person name="Roques C."/>
            <person name="Iampietro C."/>
            <person name="Lluch J."/>
            <person name="Castinel A."/>
            <person name="Donnadieu C."/>
            <person name="Desvignes T."/>
            <person name="Floi Bucao C."/>
            <person name="Jouanno E."/>
            <person name="Wen M."/>
            <person name="Mejri S."/>
            <person name="Dirks R."/>
            <person name="Jansen H."/>
            <person name="Henkel C."/>
            <person name="Chen W.J."/>
            <person name="Zahm M."/>
            <person name="Cabau C."/>
            <person name="Klopp C."/>
            <person name="Thompson A.W."/>
            <person name="Robinson-Rechavi M."/>
            <person name="Braasch I."/>
            <person name="Lecointre G."/>
            <person name="Bobe J."/>
            <person name="Postlethwait J.H."/>
            <person name="Berthelot C."/>
            <person name="Roest Crollius H."/>
            <person name="Guiguen Y."/>
        </authorList>
    </citation>
    <scope>NUCLEOTIDE SEQUENCE</scope>
    <source>
        <strain evidence="2">NC1722</strain>
    </source>
</reference>
<evidence type="ECO:0000256" key="1">
    <source>
        <dbReference type="SAM" id="MobiDB-lite"/>
    </source>
</evidence>
<organism evidence="2 3">
    <name type="scientific">Aldrovandia affinis</name>
    <dbReference type="NCBI Taxonomy" id="143900"/>
    <lineage>
        <taxon>Eukaryota</taxon>
        <taxon>Metazoa</taxon>
        <taxon>Chordata</taxon>
        <taxon>Craniata</taxon>
        <taxon>Vertebrata</taxon>
        <taxon>Euteleostomi</taxon>
        <taxon>Actinopterygii</taxon>
        <taxon>Neopterygii</taxon>
        <taxon>Teleostei</taxon>
        <taxon>Notacanthiformes</taxon>
        <taxon>Halosauridae</taxon>
        <taxon>Aldrovandia</taxon>
    </lineage>
</organism>
<name>A0AAD7W8H8_9TELE</name>
<sequence length="107" mass="11850">MITMWRHHQSPDPPVTSLFKYGQCGVTLFYFVLQCRWPLGNTRLIAVHSGTSRITRQNALRACAESGAAEDPDPRPHPKWSNGAEARTFTAVASSGLTSPWRSVPIT</sequence>
<evidence type="ECO:0000313" key="2">
    <source>
        <dbReference type="EMBL" id="KAJ8387330.1"/>
    </source>
</evidence>
<gene>
    <name evidence="2" type="ORF">AAFF_G00158260</name>
</gene>
<protein>
    <submittedName>
        <fullName evidence="2">Uncharacterized protein</fullName>
    </submittedName>
</protein>
<dbReference type="Proteomes" id="UP001221898">
    <property type="component" value="Unassembled WGS sequence"/>
</dbReference>